<dbReference type="PANTHER" id="PTHR24113">
    <property type="entry name" value="RAN GTPASE-ACTIVATING PROTEIN 1"/>
    <property type="match status" value="1"/>
</dbReference>
<name>A0A0G4GKB2_9ALVE</name>
<dbReference type="PhylomeDB" id="A0A0G4GKB2"/>
<dbReference type="EMBL" id="CDMZ01001295">
    <property type="protein sequence ID" value="CEM30338.1"/>
    <property type="molecule type" value="Genomic_DNA"/>
</dbReference>
<protein>
    <submittedName>
        <fullName evidence="5">Uncharacterized protein</fullName>
    </submittedName>
</protein>
<evidence type="ECO:0000256" key="4">
    <source>
        <dbReference type="SAM" id="MobiDB-lite"/>
    </source>
</evidence>
<dbReference type="InterPro" id="IPR027038">
    <property type="entry name" value="RanGap"/>
</dbReference>
<dbReference type="GO" id="GO:0005096">
    <property type="term" value="F:GTPase activator activity"/>
    <property type="evidence" value="ECO:0007669"/>
    <property type="project" value="UniProtKB-KW"/>
</dbReference>
<feature type="compositionally biased region" description="Low complexity" evidence="4">
    <location>
        <begin position="15"/>
        <end position="28"/>
    </location>
</feature>
<dbReference type="GO" id="GO:0005634">
    <property type="term" value="C:nucleus"/>
    <property type="evidence" value="ECO:0007669"/>
    <property type="project" value="TreeGrafter"/>
</dbReference>
<dbReference type="Pfam" id="PF13516">
    <property type="entry name" value="LRR_6"/>
    <property type="match status" value="1"/>
</dbReference>
<feature type="compositionally biased region" description="Basic and acidic residues" evidence="4">
    <location>
        <begin position="29"/>
        <end position="43"/>
    </location>
</feature>
<sequence length="889" mass="96634">MSQESEGSAKRRLLTSQTTVTSDTTGSDSKADEKENEGSQQMRDESLTLFLERVVGVTNFQKLSNLARRKSSFGLAWLCSVLSRKLKTSTAGRHAGDPVEPPKGCIDLSETWSLSARHIFLFLNTLSSSVTELKLGYAAVQGSGKKRFVRFLNRLQEARENGTDAPRLTSFTFASDSLRRPADASEIFPLLLPFLETLSLSGNYLKGDGFAFLARSFIQGKASNLRLLDLSWTGLDRPKLGLLCKAFLQLAVKEQRLQVETLNLSNNQHLGDTGVFSLCEVLCQNALPCVREIFLAHCDIGVMGCSYIAQVIGRGSLRLLESLALESNRLCSQCMDALGSVLTVESLPRLRKLNLWDPSVEAGSLFLRALRAPNRPPLQVVHVQLENVGEEDAFVLGKGGIGIQTLAVKTQSHPAAVMFFKGVLESSGGGGQFTGLDFWGELGSSGLRMLAEAMDRKCMDALRWLVVWGEVECQDDADAFFTGLTLTQLPSLAYLRVCGLDLNDEQMVLLGEAVRVGNLPRVVSINFGNENRGIRRVGMEALMGGVMEREEGWPSLNRLDLAVTNAGEGIGSLGTALLSGKLQNLRDINMNDSGLTDESVKAFAAAVKGGALGGVGSLDLRENGGVSDEVWEVFLKAIATCREPLRRMWSLQLPFSCAHAPRGSAVAALGSGNLPYLAQISPVRFYIEDAESLHVLCEAVLKESFPDLHHFDNSFELTVRAERKRGRPPLNLDPLLFAIAATKWGLPVCCSSLDLQGGRMGEEALRVLAFPPELESSSGFGGKLGSLVVLNLSDCEIDDKKMELIGEVLAVNAGQLDSLHLDANRISIEGVKAFLEAQTPDSLDELTTLSLWCQKCHTPEFFDAADEALAVAKEEGKLLGLRSFQTMPE</sequence>
<dbReference type="GO" id="GO:0048471">
    <property type="term" value="C:perinuclear region of cytoplasm"/>
    <property type="evidence" value="ECO:0007669"/>
    <property type="project" value="TreeGrafter"/>
</dbReference>
<dbReference type="Gene3D" id="3.80.10.10">
    <property type="entry name" value="Ribonuclease Inhibitor"/>
    <property type="match status" value="4"/>
</dbReference>
<dbReference type="GO" id="GO:0006913">
    <property type="term" value="P:nucleocytoplasmic transport"/>
    <property type="evidence" value="ECO:0007669"/>
    <property type="project" value="TreeGrafter"/>
</dbReference>
<feature type="region of interest" description="Disordered" evidence="4">
    <location>
        <begin position="1"/>
        <end position="43"/>
    </location>
</feature>
<dbReference type="InterPro" id="IPR001611">
    <property type="entry name" value="Leu-rich_rpt"/>
</dbReference>
<dbReference type="AlphaFoldDB" id="A0A0G4GKB2"/>
<keyword evidence="2" id="KW-0433">Leucine-rich repeat</keyword>
<keyword evidence="3" id="KW-0677">Repeat</keyword>
<dbReference type="InterPro" id="IPR032675">
    <property type="entry name" value="LRR_dom_sf"/>
</dbReference>
<dbReference type="PANTHER" id="PTHR24113:SF12">
    <property type="entry name" value="RAN GTPASE-ACTIVATING PROTEIN 1"/>
    <property type="match status" value="1"/>
</dbReference>
<gene>
    <name evidence="5" type="ORF">Cvel_22268</name>
</gene>
<evidence type="ECO:0000256" key="2">
    <source>
        <dbReference type="ARBA" id="ARBA00022614"/>
    </source>
</evidence>
<proteinExistence type="predicted"/>
<dbReference type="GO" id="GO:0005829">
    <property type="term" value="C:cytosol"/>
    <property type="evidence" value="ECO:0007669"/>
    <property type="project" value="TreeGrafter"/>
</dbReference>
<evidence type="ECO:0000313" key="5">
    <source>
        <dbReference type="EMBL" id="CEM30338.1"/>
    </source>
</evidence>
<keyword evidence="1" id="KW-0343">GTPase activation</keyword>
<dbReference type="SMART" id="SM00368">
    <property type="entry name" value="LRR_RI"/>
    <property type="match status" value="6"/>
</dbReference>
<dbReference type="VEuPathDB" id="CryptoDB:Cvel_22268"/>
<accession>A0A0G4GKB2</accession>
<evidence type="ECO:0000256" key="1">
    <source>
        <dbReference type="ARBA" id="ARBA00022468"/>
    </source>
</evidence>
<organism evidence="5">
    <name type="scientific">Chromera velia CCMP2878</name>
    <dbReference type="NCBI Taxonomy" id="1169474"/>
    <lineage>
        <taxon>Eukaryota</taxon>
        <taxon>Sar</taxon>
        <taxon>Alveolata</taxon>
        <taxon>Colpodellida</taxon>
        <taxon>Chromeraceae</taxon>
        <taxon>Chromera</taxon>
    </lineage>
</organism>
<evidence type="ECO:0000256" key="3">
    <source>
        <dbReference type="ARBA" id="ARBA00022737"/>
    </source>
</evidence>
<dbReference type="GO" id="GO:0031267">
    <property type="term" value="F:small GTPase binding"/>
    <property type="evidence" value="ECO:0007669"/>
    <property type="project" value="TreeGrafter"/>
</dbReference>
<dbReference type="SUPFAM" id="SSF52047">
    <property type="entry name" value="RNI-like"/>
    <property type="match status" value="2"/>
</dbReference>
<reference evidence="5" key="1">
    <citation type="submission" date="2014-11" db="EMBL/GenBank/DDBJ databases">
        <authorList>
            <person name="Otto D Thomas"/>
            <person name="Naeem Raeece"/>
        </authorList>
    </citation>
    <scope>NUCLEOTIDE SEQUENCE</scope>
</reference>